<accession>A0A2S2Q3U0</accession>
<proteinExistence type="predicted"/>
<reference evidence="1" key="1">
    <citation type="submission" date="2018-04" db="EMBL/GenBank/DDBJ databases">
        <title>Transcriptome assembly of Sipha flava.</title>
        <authorList>
            <person name="Scully E.D."/>
            <person name="Geib S.M."/>
            <person name="Palmer N.A."/>
            <person name="Koch K."/>
            <person name="Bradshaw J."/>
            <person name="Heng-Moss T."/>
            <person name="Sarath G."/>
        </authorList>
    </citation>
    <scope>NUCLEOTIDE SEQUENCE</scope>
</reference>
<organism evidence="1">
    <name type="scientific">Sipha flava</name>
    <name type="common">yellow sugarcane aphid</name>
    <dbReference type="NCBI Taxonomy" id="143950"/>
    <lineage>
        <taxon>Eukaryota</taxon>
        <taxon>Metazoa</taxon>
        <taxon>Ecdysozoa</taxon>
        <taxon>Arthropoda</taxon>
        <taxon>Hexapoda</taxon>
        <taxon>Insecta</taxon>
        <taxon>Pterygota</taxon>
        <taxon>Neoptera</taxon>
        <taxon>Paraneoptera</taxon>
        <taxon>Hemiptera</taxon>
        <taxon>Sternorrhyncha</taxon>
        <taxon>Aphidomorpha</taxon>
        <taxon>Aphidoidea</taxon>
        <taxon>Aphididae</taxon>
        <taxon>Sipha</taxon>
    </lineage>
</organism>
<name>A0A2S2Q3U0_9HEMI</name>
<dbReference type="AlphaFoldDB" id="A0A2S2Q3U0"/>
<gene>
    <name evidence="1" type="ORF">g.100649</name>
</gene>
<dbReference type="EMBL" id="GGMS01002669">
    <property type="protein sequence ID" value="MBY71872.1"/>
    <property type="molecule type" value="Transcribed_RNA"/>
</dbReference>
<sequence length="126" mass="13907">MKIEKNQIVSIQVNLTIEIIVIIVNNSKIILFGCNMFLDLFKHVLAICCKNGSIQSMRRHDDPAPIPICTGSCPTYMEWANSKEPLRVAGPRPGRLCANTAQTHSDTGQLAHSTNMPQSSVSFIIL</sequence>
<protein>
    <submittedName>
        <fullName evidence="1">Uncharacterized protein</fullName>
    </submittedName>
</protein>
<evidence type="ECO:0000313" key="1">
    <source>
        <dbReference type="EMBL" id="MBY71872.1"/>
    </source>
</evidence>
<dbReference type="OrthoDB" id="8775810at2759"/>